<evidence type="ECO:0000256" key="8">
    <source>
        <dbReference type="ARBA" id="ARBA00023214"/>
    </source>
</evidence>
<name>A0A158EHA3_9BURK</name>
<dbReference type="EMBL" id="FCOX02000100">
    <property type="protein sequence ID" value="SAL06070.1"/>
    <property type="molecule type" value="Genomic_DNA"/>
</dbReference>
<gene>
    <name evidence="13" type="ORF">AWB78_07860</name>
</gene>
<evidence type="ECO:0000256" key="10">
    <source>
        <dbReference type="PROSITE-ProRule" id="PRU00703"/>
    </source>
</evidence>
<dbReference type="Proteomes" id="UP000071859">
    <property type="component" value="Unassembled WGS sequence"/>
</dbReference>
<comment type="subcellular location">
    <subcellularLocation>
        <location evidence="1">Membrane</location>
        <topology evidence="1">Multi-pass membrane protein</topology>
    </subcellularLocation>
</comment>
<evidence type="ECO:0000256" key="2">
    <source>
        <dbReference type="ARBA" id="ARBA00022448"/>
    </source>
</evidence>
<dbReference type="InterPro" id="IPR014743">
    <property type="entry name" value="Cl-channel_core"/>
</dbReference>
<keyword evidence="14" id="KW-1185">Reference proteome</keyword>
<feature type="transmembrane region" description="Helical" evidence="11">
    <location>
        <begin position="273"/>
        <end position="291"/>
    </location>
</feature>
<evidence type="ECO:0000256" key="1">
    <source>
        <dbReference type="ARBA" id="ARBA00004141"/>
    </source>
</evidence>
<dbReference type="OrthoDB" id="9767361at2"/>
<evidence type="ECO:0000259" key="12">
    <source>
        <dbReference type="PROSITE" id="PS51371"/>
    </source>
</evidence>
<organism evidence="13 14">
    <name type="scientific">Caballeronia calidae</name>
    <dbReference type="NCBI Taxonomy" id="1777139"/>
    <lineage>
        <taxon>Bacteria</taxon>
        <taxon>Pseudomonadati</taxon>
        <taxon>Pseudomonadota</taxon>
        <taxon>Betaproteobacteria</taxon>
        <taxon>Burkholderiales</taxon>
        <taxon>Burkholderiaceae</taxon>
        <taxon>Caballeronia</taxon>
    </lineage>
</organism>
<dbReference type="GO" id="GO:0005254">
    <property type="term" value="F:chloride channel activity"/>
    <property type="evidence" value="ECO:0007669"/>
    <property type="project" value="UniProtKB-KW"/>
</dbReference>
<feature type="transmembrane region" description="Helical" evidence="11">
    <location>
        <begin position="164"/>
        <end position="188"/>
    </location>
</feature>
<dbReference type="RefSeq" id="WP_062611976.1">
    <property type="nucleotide sequence ID" value="NZ_FCOX02000100.1"/>
</dbReference>
<feature type="transmembrane region" description="Helical" evidence="11">
    <location>
        <begin position="69"/>
        <end position="90"/>
    </location>
</feature>
<keyword evidence="7" id="KW-0869">Chloride channel</keyword>
<evidence type="ECO:0000256" key="7">
    <source>
        <dbReference type="ARBA" id="ARBA00023173"/>
    </source>
</evidence>
<dbReference type="InterPro" id="IPR046342">
    <property type="entry name" value="CBS_dom_sf"/>
</dbReference>
<evidence type="ECO:0000256" key="3">
    <source>
        <dbReference type="ARBA" id="ARBA00022692"/>
    </source>
</evidence>
<dbReference type="Gene3D" id="1.10.3080.10">
    <property type="entry name" value="Clc chloride channel"/>
    <property type="match status" value="1"/>
</dbReference>
<dbReference type="InterPro" id="IPR001807">
    <property type="entry name" value="ClC"/>
</dbReference>
<dbReference type="PROSITE" id="PS51371">
    <property type="entry name" value="CBS"/>
    <property type="match status" value="2"/>
</dbReference>
<evidence type="ECO:0000256" key="6">
    <source>
        <dbReference type="ARBA" id="ARBA00023136"/>
    </source>
</evidence>
<feature type="domain" description="CBS" evidence="12">
    <location>
        <begin position="517"/>
        <end position="577"/>
    </location>
</feature>
<evidence type="ECO:0000256" key="11">
    <source>
        <dbReference type="SAM" id="Phobius"/>
    </source>
</evidence>
<proteinExistence type="predicted"/>
<feature type="domain" description="CBS" evidence="12">
    <location>
        <begin position="452"/>
        <end position="509"/>
    </location>
</feature>
<keyword evidence="9" id="KW-0407">Ion channel</keyword>
<feature type="transmembrane region" description="Helical" evidence="11">
    <location>
        <begin position="312"/>
        <end position="332"/>
    </location>
</feature>
<dbReference type="CDD" id="cd00400">
    <property type="entry name" value="Voltage_gated_ClC"/>
    <property type="match status" value="1"/>
</dbReference>
<dbReference type="NCBIfam" id="NF002505">
    <property type="entry name" value="PRK01862.1"/>
    <property type="match status" value="1"/>
</dbReference>
<dbReference type="SMART" id="SM00116">
    <property type="entry name" value="CBS"/>
    <property type="match status" value="2"/>
</dbReference>
<feature type="transmembrane region" description="Helical" evidence="11">
    <location>
        <begin position="401"/>
        <end position="418"/>
    </location>
</feature>
<dbReference type="Pfam" id="PF00571">
    <property type="entry name" value="CBS"/>
    <property type="match status" value="2"/>
</dbReference>
<evidence type="ECO:0000256" key="9">
    <source>
        <dbReference type="ARBA" id="ARBA00023303"/>
    </source>
</evidence>
<feature type="transmembrane region" description="Helical" evidence="11">
    <location>
        <begin position="338"/>
        <end position="357"/>
    </location>
</feature>
<protein>
    <submittedName>
        <fullName evidence="13">Voltage-gated ClC-type chloride channel ClcB</fullName>
    </submittedName>
</protein>
<reference evidence="13" key="1">
    <citation type="submission" date="2016-01" db="EMBL/GenBank/DDBJ databases">
        <authorList>
            <person name="Peeters C."/>
        </authorList>
    </citation>
    <scope>NUCLEOTIDE SEQUENCE</scope>
    <source>
        <strain evidence="13">LMG 29321</strain>
    </source>
</reference>
<keyword evidence="3 11" id="KW-0812">Transmembrane</keyword>
<dbReference type="CDD" id="cd02205">
    <property type="entry name" value="CBS_pair_SF"/>
    <property type="match status" value="1"/>
</dbReference>
<dbReference type="PANTHER" id="PTHR43427">
    <property type="entry name" value="CHLORIDE CHANNEL PROTEIN CLC-E"/>
    <property type="match status" value="1"/>
</dbReference>
<dbReference type="InterPro" id="IPR000644">
    <property type="entry name" value="CBS_dom"/>
</dbReference>
<dbReference type="Gene3D" id="3.10.580.10">
    <property type="entry name" value="CBS-domain"/>
    <property type="match status" value="1"/>
</dbReference>
<feature type="transmembrane region" description="Helical" evidence="11">
    <location>
        <begin position="21"/>
        <end position="42"/>
    </location>
</feature>
<keyword evidence="2" id="KW-0813">Transport</keyword>
<comment type="caution">
    <text evidence="13">The sequence shown here is derived from an EMBL/GenBank/DDBJ whole genome shotgun (WGS) entry which is preliminary data.</text>
</comment>
<keyword evidence="6 11" id="KW-0472">Membrane</keyword>
<keyword evidence="8" id="KW-0868">Chloride</keyword>
<evidence type="ECO:0000256" key="4">
    <source>
        <dbReference type="ARBA" id="ARBA00022989"/>
    </source>
</evidence>
<keyword evidence="10" id="KW-0129">CBS domain</keyword>
<dbReference type="Pfam" id="PF00654">
    <property type="entry name" value="Voltage_CLC"/>
    <property type="match status" value="1"/>
</dbReference>
<accession>A0A158EHA3</accession>
<evidence type="ECO:0000313" key="13">
    <source>
        <dbReference type="EMBL" id="SAL06070.1"/>
    </source>
</evidence>
<dbReference type="PRINTS" id="PR00762">
    <property type="entry name" value="CLCHANNEL"/>
</dbReference>
<keyword evidence="5" id="KW-0406">Ion transport</keyword>
<keyword evidence="4 11" id="KW-1133">Transmembrane helix</keyword>
<dbReference type="PANTHER" id="PTHR43427:SF6">
    <property type="entry name" value="CHLORIDE CHANNEL PROTEIN CLC-E"/>
    <property type="match status" value="1"/>
</dbReference>
<feature type="transmembrane region" description="Helical" evidence="11">
    <location>
        <begin position="200"/>
        <end position="218"/>
    </location>
</feature>
<dbReference type="AlphaFoldDB" id="A0A158EHA3"/>
<dbReference type="SUPFAM" id="SSF54631">
    <property type="entry name" value="CBS-domain pair"/>
    <property type="match status" value="1"/>
</dbReference>
<dbReference type="SUPFAM" id="SSF81340">
    <property type="entry name" value="Clc chloride channel"/>
    <property type="match status" value="1"/>
</dbReference>
<dbReference type="InterPro" id="IPR050368">
    <property type="entry name" value="ClC-type_chloride_channel"/>
</dbReference>
<feature type="transmembrane region" description="Helical" evidence="11">
    <location>
        <begin position="230"/>
        <end position="253"/>
    </location>
</feature>
<feature type="transmembrane region" description="Helical" evidence="11">
    <location>
        <begin position="369"/>
        <end position="395"/>
    </location>
</feature>
<dbReference type="GO" id="GO:0034707">
    <property type="term" value="C:chloride channel complex"/>
    <property type="evidence" value="ECO:0007669"/>
    <property type="project" value="UniProtKB-KW"/>
</dbReference>
<sequence>MKNSSRLLRTVLWKAVRQPDTHAMLLWAVVVGVAGAYATAAFREGVDLLQKAIGGEPGNFVELAKALPWPIRIAVPTAGGLIAGICLLVARRGSSKSGADYMEAVTIGDGVVPVWQSIWRTVSSLFSIASGGSIGREGSMVQLAALCSSIIGRFVRFDPARLRMLVACGAAAGITSAYNAPIAGAFFVTELVLGSMAMEWFGPIVVSSVVANITMREFAGYRPPYEMPAFPTVTGVEVLPFIVLGLLCGLLAPRFLQLLAVSKKGFGKLPLPLPMKLAMGGLIVGIVSVWAPEVWGNGYEVVNSLLHQQWTWKALLLVLVLKVIATLATAGTGAVGGVFTPTLFVGAVVGCIFGIGVHDIWPLSTAQPFAYAIVGMGAFLTAATNAPLMAILMIFEMTLSYQVVLPLMLSCVIAYFVARNAEHSSMYEVTVRRNREQKYRSTLAAMKMRELLKPADTVVPLHASVEELTRMFAQHPVKYLYVVDESQHFCGVVALEDVASDLVSPRTPARTTAVDYLLPDFHVLTPDMTLGQALQLFLKFRGERLPVIDPASSTSSILGVVYKTSLLDAYGRISQAT</sequence>
<evidence type="ECO:0000256" key="5">
    <source>
        <dbReference type="ARBA" id="ARBA00023065"/>
    </source>
</evidence>
<evidence type="ECO:0000313" key="14">
    <source>
        <dbReference type="Proteomes" id="UP000071859"/>
    </source>
</evidence>